<evidence type="ECO:0000313" key="2">
    <source>
        <dbReference type="EMBL" id="RWA12520.1"/>
    </source>
</evidence>
<organism evidence="2 3">
    <name type="scientific">Xylaria grammica</name>
    <dbReference type="NCBI Taxonomy" id="363999"/>
    <lineage>
        <taxon>Eukaryota</taxon>
        <taxon>Fungi</taxon>
        <taxon>Dikarya</taxon>
        <taxon>Ascomycota</taxon>
        <taxon>Pezizomycotina</taxon>
        <taxon>Sordariomycetes</taxon>
        <taxon>Xylariomycetidae</taxon>
        <taxon>Xylariales</taxon>
        <taxon>Xylariaceae</taxon>
        <taxon>Xylaria</taxon>
    </lineage>
</organism>
<keyword evidence="3" id="KW-1185">Reference proteome</keyword>
<dbReference type="Proteomes" id="UP000286045">
    <property type="component" value="Unassembled WGS sequence"/>
</dbReference>
<sequence>MLFLFVISFAVLSHFVAGAPEPKLSLFPLLPSPTGPLAPVISLLGNIGNFEPPPLIYTPNPSVECAKSVGGNGGQLQCCRVAIAGDQPIVEFLAKIYGYNLNPNDVNGLVCDDDLAGCPGVRLCCEVTALNPLVSLYCADYNPHS</sequence>
<feature type="chain" id="PRO_5019373086" description="Hydrophobin" evidence="1">
    <location>
        <begin position="19"/>
        <end position="145"/>
    </location>
</feature>
<evidence type="ECO:0000256" key="1">
    <source>
        <dbReference type="SAM" id="SignalP"/>
    </source>
</evidence>
<name>A0A439DDN7_9PEZI</name>
<protein>
    <recommendedName>
        <fullName evidence="4">Hydrophobin</fullName>
    </recommendedName>
</protein>
<comment type="caution">
    <text evidence="2">The sequence shown here is derived from an EMBL/GenBank/DDBJ whole genome shotgun (WGS) entry which is preliminary data.</text>
</comment>
<reference evidence="2 3" key="1">
    <citation type="submission" date="2018-12" db="EMBL/GenBank/DDBJ databases">
        <title>Draft genome sequence of Xylaria grammica IHI A82.</title>
        <authorList>
            <person name="Buettner E."/>
            <person name="Kellner H."/>
        </authorList>
    </citation>
    <scope>NUCLEOTIDE SEQUENCE [LARGE SCALE GENOMIC DNA]</scope>
    <source>
        <strain evidence="2 3">IHI A82</strain>
    </source>
</reference>
<feature type="signal peptide" evidence="1">
    <location>
        <begin position="1"/>
        <end position="18"/>
    </location>
</feature>
<proteinExistence type="predicted"/>
<keyword evidence="1" id="KW-0732">Signal</keyword>
<accession>A0A439DDN7</accession>
<gene>
    <name evidence="2" type="ORF">EKO27_g2583</name>
</gene>
<evidence type="ECO:0000313" key="3">
    <source>
        <dbReference type="Proteomes" id="UP000286045"/>
    </source>
</evidence>
<evidence type="ECO:0008006" key="4">
    <source>
        <dbReference type="Google" id="ProtNLM"/>
    </source>
</evidence>
<dbReference type="AlphaFoldDB" id="A0A439DDN7"/>
<dbReference type="EMBL" id="RYZI01000048">
    <property type="protein sequence ID" value="RWA12520.1"/>
    <property type="molecule type" value="Genomic_DNA"/>
</dbReference>